<dbReference type="RefSeq" id="WP_011736868.1">
    <property type="nucleotide sequence ID" value="NC_008609.1"/>
</dbReference>
<feature type="transmembrane region" description="Helical" evidence="1">
    <location>
        <begin position="47"/>
        <end position="66"/>
    </location>
</feature>
<feature type="transmembrane region" description="Helical" evidence="1">
    <location>
        <begin position="145"/>
        <end position="163"/>
    </location>
</feature>
<organism evidence="2 3">
    <name type="scientific">Pelobacter propionicus (strain DSM 2379 / NBRC 103807 / OttBd1)</name>
    <dbReference type="NCBI Taxonomy" id="338966"/>
    <lineage>
        <taxon>Bacteria</taxon>
        <taxon>Pseudomonadati</taxon>
        <taxon>Thermodesulfobacteriota</taxon>
        <taxon>Desulfuromonadia</taxon>
        <taxon>Desulfuromonadales</taxon>
        <taxon>Desulfuromonadaceae</taxon>
        <taxon>Pelobacter</taxon>
    </lineage>
</organism>
<protein>
    <submittedName>
        <fullName evidence="2">Conserved hypothetical membrane protein</fullName>
    </submittedName>
</protein>
<name>A1ATG2_PELPD</name>
<dbReference type="EMBL" id="CP000482">
    <property type="protein sequence ID" value="ABL00633.1"/>
    <property type="molecule type" value="Genomic_DNA"/>
</dbReference>
<dbReference type="AlphaFoldDB" id="A1ATG2"/>
<dbReference type="KEGG" id="ppd:Ppro_3035"/>
<accession>A1ATG2</accession>
<sequence>MTEKQVMTSYYVTMALLILFFAFCTTLDETTRHMLLKEGGPVEVPSAILHFVCFSLVAIRGGYSYFRTHPYFTIMPLVFGMRELDFDKRFTTTGLFKSRFYLRPDVPLHEKIIGAIVILTIATLVVMMIRNHAKGFFSGLKNRSVIAIGAALTIFLAVSSKSLDGLERKCRGLGFQLNQVVATYSSPLEEILELGIPIIMILTFIHYFRQQQISATSQNS</sequence>
<dbReference type="HOGENOM" id="CLU_1254971_0_0_7"/>
<keyword evidence="3" id="KW-1185">Reference proteome</keyword>
<dbReference type="eggNOG" id="ENOG5032YG1">
    <property type="taxonomic scope" value="Bacteria"/>
</dbReference>
<keyword evidence="1" id="KW-0812">Transmembrane</keyword>
<reference evidence="2 3" key="1">
    <citation type="submission" date="2006-10" db="EMBL/GenBank/DDBJ databases">
        <title>Complete sequence of chromosome of Pelobacter propionicus DSM 2379.</title>
        <authorList>
            <consortium name="US DOE Joint Genome Institute"/>
            <person name="Copeland A."/>
            <person name="Lucas S."/>
            <person name="Lapidus A."/>
            <person name="Barry K."/>
            <person name="Detter J.C."/>
            <person name="Glavina del Rio T."/>
            <person name="Hammon N."/>
            <person name="Israni S."/>
            <person name="Dalin E."/>
            <person name="Tice H."/>
            <person name="Pitluck S."/>
            <person name="Saunders E."/>
            <person name="Brettin T."/>
            <person name="Bruce D."/>
            <person name="Han C."/>
            <person name="Tapia R."/>
            <person name="Schmutz J."/>
            <person name="Larimer F."/>
            <person name="Land M."/>
            <person name="Hauser L."/>
            <person name="Kyrpides N."/>
            <person name="Kim E."/>
            <person name="Lovley D."/>
            <person name="Richardson P."/>
        </authorList>
    </citation>
    <scope>NUCLEOTIDE SEQUENCE [LARGE SCALE GENOMIC DNA]</scope>
    <source>
        <strain evidence="3">DSM 2379 / NBRC 103807 / OttBd1</strain>
    </source>
</reference>
<evidence type="ECO:0000313" key="3">
    <source>
        <dbReference type="Proteomes" id="UP000006732"/>
    </source>
</evidence>
<evidence type="ECO:0000256" key="1">
    <source>
        <dbReference type="SAM" id="Phobius"/>
    </source>
</evidence>
<dbReference type="Proteomes" id="UP000006732">
    <property type="component" value="Chromosome"/>
</dbReference>
<feature type="transmembrane region" description="Helical" evidence="1">
    <location>
        <begin position="6"/>
        <end position="27"/>
    </location>
</feature>
<evidence type="ECO:0000313" key="2">
    <source>
        <dbReference type="EMBL" id="ABL00633.1"/>
    </source>
</evidence>
<proteinExistence type="predicted"/>
<keyword evidence="1" id="KW-0472">Membrane</keyword>
<feature type="transmembrane region" description="Helical" evidence="1">
    <location>
        <begin position="112"/>
        <end position="133"/>
    </location>
</feature>
<keyword evidence="1" id="KW-1133">Transmembrane helix</keyword>
<dbReference type="STRING" id="338966.Ppro_3035"/>
<dbReference type="OrthoDB" id="269771at2"/>
<gene>
    <name evidence="2" type="ordered locus">Ppro_3035</name>
</gene>